<evidence type="ECO:0000313" key="3">
    <source>
        <dbReference type="Proteomes" id="UP000076738"/>
    </source>
</evidence>
<proteinExistence type="predicted"/>
<protein>
    <submittedName>
        <fullName evidence="2">Uncharacterized protein</fullName>
    </submittedName>
</protein>
<gene>
    <name evidence="2" type="ORF">CALVIDRAFT_535214</name>
</gene>
<dbReference type="AlphaFoldDB" id="A0A167PAI0"/>
<dbReference type="Proteomes" id="UP000076738">
    <property type="component" value="Unassembled WGS sequence"/>
</dbReference>
<evidence type="ECO:0000256" key="1">
    <source>
        <dbReference type="SAM" id="MobiDB-lite"/>
    </source>
</evidence>
<evidence type="ECO:0000313" key="2">
    <source>
        <dbReference type="EMBL" id="KZO98587.1"/>
    </source>
</evidence>
<name>A0A167PAI0_CALVF</name>
<dbReference type="EMBL" id="KV417275">
    <property type="protein sequence ID" value="KZO98587.1"/>
    <property type="molecule type" value="Genomic_DNA"/>
</dbReference>
<feature type="compositionally biased region" description="Low complexity" evidence="1">
    <location>
        <begin position="47"/>
        <end position="61"/>
    </location>
</feature>
<feature type="region of interest" description="Disordered" evidence="1">
    <location>
        <begin position="40"/>
        <end position="69"/>
    </location>
</feature>
<accession>A0A167PAI0</accession>
<organism evidence="2 3">
    <name type="scientific">Calocera viscosa (strain TUFC12733)</name>
    <dbReference type="NCBI Taxonomy" id="1330018"/>
    <lineage>
        <taxon>Eukaryota</taxon>
        <taxon>Fungi</taxon>
        <taxon>Dikarya</taxon>
        <taxon>Basidiomycota</taxon>
        <taxon>Agaricomycotina</taxon>
        <taxon>Dacrymycetes</taxon>
        <taxon>Dacrymycetales</taxon>
        <taxon>Dacrymycetaceae</taxon>
        <taxon>Calocera</taxon>
    </lineage>
</organism>
<keyword evidence="3" id="KW-1185">Reference proteome</keyword>
<reference evidence="2 3" key="1">
    <citation type="journal article" date="2016" name="Mol. Biol. Evol.">
        <title>Comparative Genomics of Early-Diverging Mushroom-Forming Fungi Provides Insights into the Origins of Lignocellulose Decay Capabilities.</title>
        <authorList>
            <person name="Nagy L.G."/>
            <person name="Riley R."/>
            <person name="Tritt A."/>
            <person name="Adam C."/>
            <person name="Daum C."/>
            <person name="Floudas D."/>
            <person name="Sun H."/>
            <person name="Yadav J.S."/>
            <person name="Pangilinan J."/>
            <person name="Larsson K.H."/>
            <person name="Matsuura K."/>
            <person name="Barry K."/>
            <person name="Labutti K."/>
            <person name="Kuo R."/>
            <person name="Ohm R.A."/>
            <person name="Bhattacharya S.S."/>
            <person name="Shirouzu T."/>
            <person name="Yoshinaga Y."/>
            <person name="Martin F.M."/>
            <person name="Grigoriev I.V."/>
            <person name="Hibbett D.S."/>
        </authorList>
    </citation>
    <scope>NUCLEOTIDE SEQUENCE [LARGE SCALE GENOMIC DNA]</scope>
    <source>
        <strain evidence="2 3">TUFC12733</strain>
    </source>
</reference>
<sequence>MHDHHHDNVDIDERCTCYRCSSPALPTSLSPPLLLLVPRGITPTSTSSREQSELPPSSQSSVPGHANPFGVRERGPAPLRWSMEQPHAGLALAWLVPVLAYQAASENQVSIGATYHAQRGRARWFGPAVCRCFYATLVLLSLPALAHIPCIASSWTVVWFTGMQLSPTRLA</sequence>